<dbReference type="GO" id="GO:0000902">
    <property type="term" value="P:cell morphogenesis"/>
    <property type="evidence" value="ECO:0007669"/>
    <property type="project" value="TreeGrafter"/>
</dbReference>
<dbReference type="PROSITE" id="PS51307">
    <property type="entry name" value="ASD2"/>
    <property type="match status" value="1"/>
</dbReference>
<dbReference type="GO" id="GO:0005912">
    <property type="term" value="C:adherens junction"/>
    <property type="evidence" value="ECO:0007669"/>
    <property type="project" value="TreeGrafter"/>
</dbReference>
<evidence type="ECO:0000256" key="5">
    <source>
        <dbReference type="SAM" id="Coils"/>
    </source>
</evidence>
<dbReference type="GO" id="GO:0043296">
    <property type="term" value="C:apical junction complex"/>
    <property type="evidence" value="ECO:0007669"/>
    <property type="project" value="TreeGrafter"/>
</dbReference>
<evidence type="ECO:0000259" key="7">
    <source>
        <dbReference type="PROSITE" id="PS51307"/>
    </source>
</evidence>
<accession>A0A3S3PJN6</accession>
<evidence type="ECO:0000256" key="6">
    <source>
        <dbReference type="SAM" id="MobiDB-lite"/>
    </source>
</evidence>
<dbReference type="EMBL" id="NCKU01000202">
    <property type="protein sequence ID" value="RWS16616.1"/>
    <property type="molecule type" value="Genomic_DNA"/>
</dbReference>
<keyword evidence="9" id="KW-1185">Reference proteome</keyword>
<gene>
    <name evidence="8" type="ORF">B4U79_12672</name>
</gene>
<dbReference type="GO" id="GO:0007015">
    <property type="term" value="P:actin filament organization"/>
    <property type="evidence" value="ECO:0007669"/>
    <property type="project" value="TreeGrafter"/>
</dbReference>
<dbReference type="GO" id="GO:0016324">
    <property type="term" value="C:apical plasma membrane"/>
    <property type="evidence" value="ECO:0007669"/>
    <property type="project" value="TreeGrafter"/>
</dbReference>
<protein>
    <recommendedName>
        <fullName evidence="7">ASD2 domain-containing protein</fullName>
    </recommendedName>
</protein>
<keyword evidence="5" id="KW-0175">Coiled coil</keyword>
<feature type="region of interest" description="Disordered" evidence="6">
    <location>
        <begin position="25"/>
        <end position="104"/>
    </location>
</feature>
<comment type="caution">
    <text evidence="8">The sequence shown here is derived from an EMBL/GenBank/DDBJ whole genome shotgun (WGS) entry which is preliminary data.</text>
</comment>
<dbReference type="OrthoDB" id="10063560at2759"/>
<feature type="compositionally biased region" description="Polar residues" evidence="6">
    <location>
        <begin position="94"/>
        <end position="103"/>
    </location>
</feature>
<dbReference type="Pfam" id="PF08687">
    <property type="entry name" value="ASD2"/>
    <property type="match status" value="1"/>
</dbReference>
<proteinExistence type="inferred from homology"/>
<dbReference type="PANTHER" id="PTHR15012:SF32">
    <property type="entry name" value="PROTEIN SHROOM"/>
    <property type="match status" value="1"/>
</dbReference>
<evidence type="ECO:0000256" key="2">
    <source>
        <dbReference type="ARBA" id="ARBA00006469"/>
    </source>
</evidence>
<evidence type="ECO:0000256" key="4">
    <source>
        <dbReference type="ARBA" id="ARBA00023212"/>
    </source>
</evidence>
<feature type="coiled-coil region" evidence="5">
    <location>
        <begin position="249"/>
        <end position="276"/>
    </location>
</feature>
<organism evidence="8 9">
    <name type="scientific">Dinothrombium tinctorium</name>
    <dbReference type="NCBI Taxonomy" id="1965070"/>
    <lineage>
        <taxon>Eukaryota</taxon>
        <taxon>Metazoa</taxon>
        <taxon>Ecdysozoa</taxon>
        <taxon>Arthropoda</taxon>
        <taxon>Chelicerata</taxon>
        <taxon>Arachnida</taxon>
        <taxon>Acari</taxon>
        <taxon>Acariformes</taxon>
        <taxon>Trombidiformes</taxon>
        <taxon>Prostigmata</taxon>
        <taxon>Anystina</taxon>
        <taxon>Parasitengona</taxon>
        <taxon>Trombidioidea</taxon>
        <taxon>Trombidiidae</taxon>
        <taxon>Dinothrombium</taxon>
    </lineage>
</organism>
<keyword evidence="4" id="KW-0206">Cytoskeleton</keyword>
<dbReference type="STRING" id="1965070.A0A3S3PJN6"/>
<feature type="domain" description="ASD2" evidence="7">
    <location>
        <begin position="154"/>
        <end position="448"/>
    </location>
</feature>
<comment type="subcellular location">
    <subcellularLocation>
        <location evidence="1">Cytoplasm</location>
        <location evidence="1">Cytoskeleton</location>
    </subcellularLocation>
</comment>
<evidence type="ECO:0000313" key="8">
    <source>
        <dbReference type="EMBL" id="RWS16616.1"/>
    </source>
</evidence>
<dbReference type="InterPro" id="IPR027685">
    <property type="entry name" value="Shroom_fam"/>
</dbReference>
<dbReference type="InterPro" id="IPR014799">
    <property type="entry name" value="ASD2_dom"/>
</dbReference>
<evidence type="ECO:0000313" key="9">
    <source>
        <dbReference type="Proteomes" id="UP000285301"/>
    </source>
</evidence>
<feature type="compositionally biased region" description="Low complexity" evidence="6">
    <location>
        <begin position="78"/>
        <end position="90"/>
    </location>
</feature>
<sequence length="448" mass="49273">MRLTSYLLLQVSSNKVQLVVSQGKPSSTFHYSPAAASSALPSSSSSSPLPLPDPATTAAADTETSGDLRLPSPPPLHPTSSRSNNISSSHNAREIQQQQQHSVAVSLEEKVITNPSTDSLTIISTASSLTGPDTVNASLCTSSSCATLKSDMATQTTQTSPNECDSLLDIRDSVTVSVSTDVNGLRPVVVDSAVVTINSINNNQYQSSTPWSYCNLWPKYGLREGSPPLPVSSEKIESSQANGDITGVSAGLSSQLVDKEAERKELQARLSRKLDILRMQETALNRDLEANESLGSQLLSKLQNSGISSQESEKVNIHCEEIEKVTRLLLSLRKRLKLIDSEMNEKWGSKRCELMDTNSNDHLPEVKLLMSKRCKLLAQLEEALQLRDSIDRRSDLIAERILKKYFCDDSLTNFIEFVKLKSKLIIEIREVKERIACIEKQLDTYNHL</sequence>
<name>A0A3S3PJN6_9ACAR</name>
<feature type="coiled-coil region" evidence="5">
    <location>
        <begin position="421"/>
        <end position="448"/>
    </location>
</feature>
<feature type="compositionally biased region" description="Low complexity" evidence="6">
    <location>
        <begin position="32"/>
        <end position="62"/>
    </location>
</feature>
<dbReference type="GO" id="GO:0051015">
    <property type="term" value="F:actin filament binding"/>
    <property type="evidence" value="ECO:0007669"/>
    <property type="project" value="InterPro"/>
</dbReference>
<keyword evidence="3" id="KW-0963">Cytoplasm</keyword>
<evidence type="ECO:0000256" key="1">
    <source>
        <dbReference type="ARBA" id="ARBA00004245"/>
    </source>
</evidence>
<dbReference type="GO" id="GO:0030864">
    <property type="term" value="C:cortical actin cytoskeleton"/>
    <property type="evidence" value="ECO:0007669"/>
    <property type="project" value="TreeGrafter"/>
</dbReference>
<dbReference type="PANTHER" id="PTHR15012">
    <property type="entry name" value="APICAL PROTEIN/SHROOM-RELATED"/>
    <property type="match status" value="1"/>
</dbReference>
<evidence type="ECO:0000256" key="3">
    <source>
        <dbReference type="ARBA" id="ARBA00022490"/>
    </source>
</evidence>
<reference evidence="8 9" key="1">
    <citation type="journal article" date="2018" name="Gigascience">
        <title>Genomes of trombidid mites reveal novel predicted allergens and laterally-transferred genes associated with secondary metabolism.</title>
        <authorList>
            <person name="Dong X."/>
            <person name="Chaisiri K."/>
            <person name="Xia D."/>
            <person name="Armstrong S.D."/>
            <person name="Fang Y."/>
            <person name="Donnelly M.J."/>
            <person name="Kadowaki T."/>
            <person name="McGarry J.W."/>
            <person name="Darby A.C."/>
            <person name="Makepeace B.L."/>
        </authorList>
    </citation>
    <scope>NUCLEOTIDE SEQUENCE [LARGE SCALE GENOMIC DNA]</scope>
    <source>
        <strain evidence="8">UoL-WK</strain>
    </source>
</reference>
<dbReference type="Proteomes" id="UP000285301">
    <property type="component" value="Unassembled WGS sequence"/>
</dbReference>
<dbReference type="AlphaFoldDB" id="A0A3S3PJN6"/>
<comment type="similarity">
    <text evidence="2">Belongs to the shroom family.</text>
</comment>
<dbReference type="Gene3D" id="6.10.250.3120">
    <property type="match status" value="1"/>
</dbReference>